<evidence type="ECO:0000313" key="1">
    <source>
        <dbReference type="EMBL" id="KAJ9089921.1"/>
    </source>
</evidence>
<reference evidence="1" key="1">
    <citation type="submission" date="2022-04" db="EMBL/GenBank/DDBJ databases">
        <title>Genome of the entomopathogenic fungus Entomophthora muscae.</title>
        <authorList>
            <person name="Elya C."/>
            <person name="Lovett B.R."/>
            <person name="Lee E."/>
            <person name="Macias A.M."/>
            <person name="Hajek A.E."/>
            <person name="De Bivort B.L."/>
            <person name="Kasson M.T."/>
            <person name="De Fine Licht H.H."/>
            <person name="Stajich J.E."/>
        </authorList>
    </citation>
    <scope>NUCLEOTIDE SEQUENCE</scope>
    <source>
        <strain evidence="1">Berkeley</strain>
    </source>
</reference>
<name>A0ACC2UTV1_9FUNG</name>
<gene>
    <name evidence="1" type="ORF">DSO57_1008020</name>
</gene>
<organism evidence="1 2">
    <name type="scientific">Entomophthora muscae</name>
    <dbReference type="NCBI Taxonomy" id="34485"/>
    <lineage>
        <taxon>Eukaryota</taxon>
        <taxon>Fungi</taxon>
        <taxon>Fungi incertae sedis</taxon>
        <taxon>Zoopagomycota</taxon>
        <taxon>Entomophthoromycotina</taxon>
        <taxon>Entomophthoromycetes</taxon>
        <taxon>Entomophthorales</taxon>
        <taxon>Entomophthoraceae</taxon>
        <taxon>Entomophthora</taxon>
    </lineage>
</organism>
<protein>
    <submittedName>
        <fullName evidence="1">Uncharacterized protein</fullName>
    </submittedName>
</protein>
<comment type="caution">
    <text evidence="1">The sequence shown here is derived from an EMBL/GenBank/DDBJ whole genome shotgun (WGS) entry which is preliminary data.</text>
</comment>
<proteinExistence type="predicted"/>
<dbReference type="Proteomes" id="UP001165960">
    <property type="component" value="Unassembled WGS sequence"/>
</dbReference>
<evidence type="ECO:0000313" key="2">
    <source>
        <dbReference type="Proteomes" id="UP001165960"/>
    </source>
</evidence>
<sequence length="86" mass="10273">MRLSDFILEEILSYLPVEEFPHLRLVSKAWNAAHSKALELPAKQDEKYLAKAGKYIKRIEKPKFDSDFLKKIVKYCPNIYHIYFQR</sequence>
<dbReference type="EMBL" id="QTSX02000024">
    <property type="protein sequence ID" value="KAJ9089921.1"/>
    <property type="molecule type" value="Genomic_DNA"/>
</dbReference>
<accession>A0ACC2UTV1</accession>
<keyword evidence="2" id="KW-1185">Reference proteome</keyword>